<keyword evidence="4 7" id="KW-0812">Transmembrane</keyword>
<dbReference type="eggNOG" id="KOG3787">
    <property type="taxonomic scope" value="Eukaryota"/>
</dbReference>
<dbReference type="AlphaFoldDB" id="T1JXN7"/>
<dbReference type="STRING" id="32264.T1JXN7"/>
<feature type="transmembrane region" description="Helical" evidence="7">
    <location>
        <begin position="375"/>
        <end position="392"/>
    </location>
</feature>
<dbReference type="KEGG" id="tut:107371769"/>
<accession>T1JXN7</accession>
<evidence type="ECO:0000256" key="1">
    <source>
        <dbReference type="ARBA" id="ARBA00004141"/>
    </source>
</evidence>
<protein>
    <recommendedName>
        <fullName evidence="7">Amino acid transporter</fullName>
    </recommendedName>
</protein>
<feature type="transmembrane region" description="Helical" evidence="7">
    <location>
        <begin position="55"/>
        <end position="74"/>
    </location>
</feature>
<organism evidence="8 9">
    <name type="scientific">Tetranychus urticae</name>
    <name type="common">Two-spotted spider mite</name>
    <dbReference type="NCBI Taxonomy" id="32264"/>
    <lineage>
        <taxon>Eukaryota</taxon>
        <taxon>Metazoa</taxon>
        <taxon>Ecdysozoa</taxon>
        <taxon>Arthropoda</taxon>
        <taxon>Chelicerata</taxon>
        <taxon>Arachnida</taxon>
        <taxon>Acari</taxon>
        <taxon>Acariformes</taxon>
        <taxon>Trombidiformes</taxon>
        <taxon>Prostigmata</taxon>
        <taxon>Eleutherengona</taxon>
        <taxon>Raphignathae</taxon>
        <taxon>Tetranychoidea</taxon>
        <taxon>Tetranychidae</taxon>
        <taxon>Tetranychus</taxon>
    </lineage>
</organism>
<dbReference type="HOGENOM" id="CLU_019375_3_2_1"/>
<evidence type="ECO:0000256" key="3">
    <source>
        <dbReference type="ARBA" id="ARBA00022448"/>
    </source>
</evidence>
<feature type="transmembrane region" description="Helical" evidence="7">
    <location>
        <begin position="192"/>
        <end position="210"/>
    </location>
</feature>
<evidence type="ECO:0000256" key="6">
    <source>
        <dbReference type="ARBA" id="ARBA00023136"/>
    </source>
</evidence>
<dbReference type="GO" id="GO:0005313">
    <property type="term" value="F:L-glutamate transmembrane transporter activity"/>
    <property type="evidence" value="ECO:0007669"/>
    <property type="project" value="TreeGrafter"/>
</dbReference>
<proteinExistence type="inferred from homology"/>
<evidence type="ECO:0000256" key="7">
    <source>
        <dbReference type="RuleBase" id="RU361216"/>
    </source>
</evidence>
<dbReference type="GO" id="GO:0015175">
    <property type="term" value="F:neutral L-amino acid transmembrane transporter activity"/>
    <property type="evidence" value="ECO:0007669"/>
    <property type="project" value="TreeGrafter"/>
</dbReference>
<dbReference type="GO" id="GO:0015501">
    <property type="term" value="F:glutamate:sodium symporter activity"/>
    <property type="evidence" value="ECO:0007669"/>
    <property type="project" value="TreeGrafter"/>
</dbReference>
<feature type="transmembrane region" description="Helical" evidence="7">
    <location>
        <begin position="398"/>
        <end position="424"/>
    </location>
</feature>
<feature type="transmembrane region" description="Helical" evidence="7">
    <location>
        <begin position="15"/>
        <end position="34"/>
    </location>
</feature>
<evidence type="ECO:0000256" key="5">
    <source>
        <dbReference type="ARBA" id="ARBA00022989"/>
    </source>
</evidence>
<keyword evidence="7" id="KW-0769">Symport</keyword>
<dbReference type="PRINTS" id="PR00173">
    <property type="entry name" value="EDTRNSPORT"/>
</dbReference>
<dbReference type="SUPFAM" id="SSF118215">
    <property type="entry name" value="Proton glutamate symport protein"/>
    <property type="match status" value="1"/>
</dbReference>
<dbReference type="OrthoDB" id="5877963at2759"/>
<comment type="subcellular location">
    <subcellularLocation>
        <location evidence="1 7">Membrane</location>
        <topology evidence="1 7">Multi-pass membrane protein</topology>
    </subcellularLocation>
</comment>
<keyword evidence="5 7" id="KW-1133">Transmembrane helix</keyword>
<reference evidence="8" key="2">
    <citation type="submission" date="2015-06" db="UniProtKB">
        <authorList>
            <consortium name="EnsemblMetazoa"/>
        </authorList>
    </citation>
    <scope>IDENTIFICATION</scope>
</reference>
<evidence type="ECO:0000313" key="9">
    <source>
        <dbReference type="Proteomes" id="UP000015104"/>
    </source>
</evidence>
<dbReference type="EMBL" id="CAEY01000832">
    <property type="status" value="NOT_ANNOTATED_CDS"/>
    <property type="molecule type" value="Genomic_DNA"/>
</dbReference>
<keyword evidence="3 7" id="KW-0813">Transport</keyword>
<dbReference type="PANTHER" id="PTHR11958">
    <property type="entry name" value="SODIUM/DICARBOXYLATE SYMPORTER-RELATED"/>
    <property type="match status" value="1"/>
</dbReference>
<dbReference type="InterPro" id="IPR001991">
    <property type="entry name" value="Na-dicarboxylate_symporter"/>
</dbReference>
<feature type="transmembrane region" description="Helical" evidence="7">
    <location>
        <begin position="266"/>
        <end position="289"/>
    </location>
</feature>
<dbReference type="EnsemblMetazoa" id="tetur02g12680.1">
    <property type="protein sequence ID" value="tetur02g12680.1"/>
    <property type="gene ID" value="tetur02g12680"/>
</dbReference>
<dbReference type="GO" id="GO:0005886">
    <property type="term" value="C:plasma membrane"/>
    <property type="evidence" value="ECO:0007669"/>
    <property type="project" value="TreeGrafter"/>
</dbReference>
<gene>
    <name evidence="8" type="primary">107371769</name>
</gene>
<name>T1JXN7_TETUR</name>
<dbReference type="InterPro" id="IPR050746">
    <property type="entry name" value="DAACS"/>
</dbReference>
<dbReference type="Pfam" id="PF00375">
    <property type="entry name" value="SDF"/>
    <property type="match status" value="1"/>
</dbReference>
<evidence type="ECO:0000256" key="2">
    <source>
        <dbReference type="ARBA" id="ARBA00006148"/>
    </source>
</evidence>
<evidence type="ECO:0000313" key="8">
    <source>
        <dbReference type="EnsemblMetazoa" id="tetur02g12680.1"/>
    </source>
</evidence>
<reference evidence="9" key="1">
    <citation type="submission" date="2011-08" db="EMBL/GenBank/DDBJ databases">
        <authorList>
            <person name="Rombauts S."/>
        </authorList>
    </citation>
    <scope>NUCLEOTIDE SEQUENCE</scope>
    <source>
        <strain evidence="9">London</strain>
    </source>
</reference>
<evidence type="ECO:0000256" key="4">
    <source>
        <dbReference type="ARBA" id="ARBA00022692"/>
    </source>
</evidence>
<dbReference type="Gene3D" id="1.10.3860.10">
    <property type="entry name" value="Sodium:dicarboxylate symporter"/>
    <property type="match status" value="1"/>
</dbReference>
<dbReference type="PANTHER" id="PTHR11958:SF63">
    <property type="entry name" value="AMINO ACID TRANSPORTER"/>
    <property type="match status" value="1"/>
</dbReference>
<comment type="similarity">
    <text evidence="2 7">Belongs to the dicarboxylate/amino acid:cation symporter (DAACS) (TC 2.A.23) family.</text>
</comment>
<dbReference type="OMA" id="WEGQLMS"/>
<keyword evidence="6 7" id="KW-0472">Membrane</keyword>
<sequence length="492" mass="53619">MGFLVKVKRFCLDNILPATTMISVVTSVVVGILLRNGSTSWTERQLMYIEFPGTIFLRCLKCLIIPIMVTSLISSLANLDSSIFGKIGRRAVTFYLTTTFLSIVLGIVLVMIIKPGKSDIHAASSSVTESPLNTQMTTVDTVLDLIRNIFPSNPVEATIFSTRTVLTQQSDSNNTDLYSWDFKETLEQNTNIMGIVLISLVVGIVIAKLGEATEPLRVFFTACNQVTMVITTLIIKATPIGVFFLILPRVLSVQSIQLLLETVGWYTFTVLFGIALHASLLLPSIYFLLTRKNPYSLIMHLSAALLTGFGTSSSTATLPLTMQCLEEKAGIDSRITRSLLPIGSVINMDGTALYEAVAALFIAQLRNVDLTLIKIIITSVTATAASIGAAGIPQAGLVTMVIVLNALGLPASDISLIYIVDWFLDRFRTVLNIMGDSFGAAIIAHISEDDLKKVDERNKENFNSVYFIAEQQLSSTPTVTITNIKSKNPNSN</sequence>
<feature type="transmembrane region" description="Helical" evidence="7">
    <location>
        <begin position="94"/>
        <end position="113"/>
    </location>
</feature>
<keyword evidence="9" id="KW-1185">Reference proteome</keyword>
<feature type="transmembrane region" description="Helical" evidence="7">
    <location>
        <begin position="301"/>
        <end position="322"/>
    </location>
</feature>
<dbReference type="Proteomes" id="UP000015104">
    <property type="component" value="Unassembled WGS sequence"/>
</dbReference>
<dbReference type="InterPro" id="IPR036458">
    <property type="entry name" value="Na:dicarbo_symporter_sf"/>
</dbReference>